<keyword evidence="1" id="KW-0812">Transmembrane</keyword>
<keyword evidence="3" id="KW-1185">Reference proteome</keyword>
<dbReference type="Proteomes" id="UP001163203">
    <property type="component" value="Chromosome"/>
</dbReference>
<dbReference type="EMBL" id="CP113836">
    <property type="protein sequence ID" value="WAL64085.1"/>
    <property type="molecule type" value="Genomic_DNA"/>
</dbReference>
<reference evidence="2" key="1">
    <citation type="submission" date="2022-11" db="EMBL/GenBank/DDBJ databases">
        <authorList>
            <person name="Mo P."/>
        </authorList>
    </citation>
    <scope>NUCLEOTIDE SEQUENCE</scope>
    <source>
        <strain evidence="2">HUAS 11-8</strain>
    </source>
</reference>
<feature type="transmembrane region" description="Helical" evidence="1">
    <location>
        <begin position="78"/>
        <end position="96"/>
    </location>
</feature>
<protein>
    <recommendedName>
        <fullName evidence="4">DUF4386 family protein</fullName>
    </recommendedName>
</protein>
<dbReference type="RefSeq" id="WP_268754323.1">
    <property type="nucleotide sequence ID" value="NZ_CP113836.1"/>
</dbReference>
<evidence type="ECO:0000313" key="3">
    <source>
        <dbReference type="Proteomes" id="UP001163203"/>
    </source>
</evidence>
<evidence type="ECO:0008006" key="4">
    <source>
        <dbReference type="Google" id="ProtNLM"/>
    </source>
</evidence>
<sequence length="222" mass="22744">MEVRTKPGITRLNAAALAVAGVLFAVYPMVRPYSDETTLAGAAAMASPAWIVAHLAAVAGFILIPFGLRALDGAPGRAALVASWLGAGLTLPYYGAEVFGANAIGRRALDTGDQSLLRVVDAMRFNPAAATLFAAGLLLLAAAGILTAVAVGRAGTFRWAGIPFALAFALFIPQFFGSPALRVAHGLLTALGCLLLAFAVTRSPAVKPELTSPTGTLVTNRS</sequence>
<evidence type="ECO:0000313" key="2">
    <source>
        <dbReference type="EMBL" id="WAL64085.1"/>
    </source>
</evidence>
<gene>
    <name evidence="2" type="ORF">ORV05_24270</name>
</gene>
<keyword evidence="1" id="KW-1133">Transmembrane helix</keyword>
<organism evidence="2 3">
    <name type="scientific">Amycolatopsis cynarae</name>
    <dbReference type="NCBI Taxonomy" id="2995223"/>
    <lineage>
        <taxon>Bacteria</taxon>
        <taxon>Bacillati</taxon>
        <taxon>Actinomycetota</taxon>
        <taxon>Actinomycetes</taxon>
        <taxon>Pseudonocardiales</taxon>
        <taxon>Pseudonocardiaceae</taxon>
        <taxon>Amycolatopsis</taxon>
    </lineage>
</organism>
<keyword evidence="1" id="KW-0472">Membrane</keyword>
<name>A0ABY7AWL0_9PSEU</name>
<accession>A0ABY7AWL0</accession>
<feature type="transmembrane region" description="Helical" evidence="1">
    <location>
        <begin position="12"/>
        <end position="30"/>
    </location>
</feature>
<proteinExistence type="predicted"/>
<feature type="transmembrane region" description="Helical" evidence="1">
    <location>
        <begin position="159"/>
        <end position="177"/>
    </location>
</feature>
<feature type="transmembrane region" description="Helical" evidence="1">
    <location>
        <begin position="50"/>
        <end position="71"/>
    </location>
</feature>
<feature type="transmembrane region" description="Helical" evidence="1">
    <location>
        <begin position="183"/>
        <end position="201"/>
    </location>
</feature>
<evidence type="ECO:0000256" key="1">
    <source>
        <dbReference type="SAM" id="Phobius"/>
    </source>
</evidence>
<feature type="transmembrane region" description="Helical" evidence="1">
    <location>
        <begin position="128"/>
        <end position="152"/>
    </location>
</feature>